<proteinExistence type="predicted"/>
<reference evidence="1 2" key="1">
    <citation type="submission" date="2023-08" db="EMBL/GenBank/DDBJ databases">
        <title>Methanolobus mangrovi sp. nov. and Methanolobus sediminis sp. nov, two novel methylotrophic methanogens isolated from mangrove sediments in China.</title>
        <authorList>
            <person name="Zhou J."/>
        </authorList>
    </citation>
    <scope>NUCLEOTIDE SEQUENCE [LARGE SCALE GENOMIC DNA]</scope>
    <source>
        <strain evidence="1 2">FTZ6</strain>
    </source>
</reference>
<evidence type="ECO:0000313" key="1">
    <source>
        <dbReference type="EMBL" id="WMW26462.1"/>
    </source>
</evidence>
<evidence type="ECO:0000313" key="2">
    <source>
        <dbReference type="Proteomes" id="UP001182908"/>
    </source>
</evidence>
<name>A0AA51UNE6_9EURY</name>
<sequence length="164" mass="18582">MKRPEKQIMDEDMFQTILSESIVCRIGMCQDNVPYVVPMNFAYHDNALYLHAAREGKKLDMMAENPFVCFEMEYKTEVSPAPTSCGWSMKYYSIIGWGNASMVTDPEDKIKALNLLMDKYAGETNESYPDQVLNKVAIIKVEITEMTGKFSGYPKPSTCGSEND</sequence>
<dbReference type="Gene3D" id="2.30.110.10">
    <property type="entry name" value="Electron Transport, Fmn-binding Protein, Chain A"/>
    <property type="match status" value="1"/>
</dbReference>
<dbReference type="GeneID" id="84233601"/>
<dbReference type="KEGG" id="mseb:RE474_12750"/>
<accession>A0AA51UNE6</accession>
<dbReference type="Proteomes" id="UP001182908">
    <property type="component" value="Chromosome"/>
</dbReference>
<dbReference type="RefSeq" id="WP_309312257.1">
    <property type="nucleotide sequence ID" value="NZ_CP133592.1"/>
</dbReference>
<dbReference type="Pfam" id="PF12900">
    <property type="entry name" value="Pyridox_ox_2"/>
    <property type="match status" value="1"/>
</dbReference>
<gene>
    <name evidence="1" type="ORF">RE474_12750</name>
</gene>
<dbReference type="PANTHER" id="PTHR34071:SF2">
    <property type="entry name" value="FLAVIN-NUCLEOTIDE-BINDING PROTEIN"/>
    <property type="match status" value="1"/>
</dbReference>
<dbReference type="InterPro" id="IPR024747">
    <property type="entry name" value="Pyridox_Oxase-rel"/>
</dbReference>
<dbReference type="InterPro" id="IPR012349">
    <property type="entry name" value="Split_barrel_FMN-bd"/>
</dbReference>
<keyword evidence="2" id="KW-1185">Reference proteome</keyword>
<dbReference type="AlphaFoldDB" id="A0AA51UNE6"/>
<dbReference type="SUPFAM" id="SSF50475">
    <property type="entry name" value="FMN-binding split barrel"/>
    <property type="match status" value="1"/>
</dbReference>
<dbReference type="EMBL" id="CP133592">
    <property type="protein sequence ID" value="WMW26462.1"/>
    <property type="molecule type" value="Genomic_DNA"/>
</dbReference>
<dbReference type="PANTHER" id="PTHR34071">
    <property type="entry name" value="5-NITROIMIDAZOLE ANTIBIOTICS RESISTANCE PROTEIN, NIMA-FAMILY-RELATED PROTEIN-RELATED"/>
    <property type="match status" value="1"/>
</dbReference>
<protein>
    <submittedName>
        <fullName evidence="1">Pyridoxamine 5'-phosphate oxidase family protein</fullName>
    </submittedName>
</protein>
<organism evidence="1 2">
    <name type="scientific">Methanolobus sediminis</name>
    <dbReference type="NCBI Taxonomy" id="3072978"/>
    <lineage>
        <taxon>Archaea</taxon>
        <taxon>Methanobacteriati</taxon>
        <taxon>Methanobacteriota</taxon>
        <taxon>Stenosarchaea group</taxon>
        <taxon>Methanomicrobia</taxon>
        <taxon>Methanosarcinales</taxon>
        <taxon>Methanosarcinaceae</taxon>
        <taxon>Methanolobus</taxon>
    </lineage>
</organism>